<comment type="caution">
    <text evidence="2">The sequence shown here is derived from an EMBL/GenBank/DDBJ whole genome shotgun (WGS) entry which is preliminary data.</text>
</comment>
<evidence type="ECO:0000313" key="3">
    <source>
        <dbReference type="Proteomes" id="UP000695562"/>
    </source>
</evidence>
<dbReference type="CDD" id="cd20251">
    <property type="entry name" value="Complex1_LYR_SF"/>
    <property type="match status" value="1"/>
</dbReference>
<accession>A0A8J4V5U6</accession>
<proteinExistence type="predicted"/>
<name>A0A8J4V5U6_9MYCE</name>
<dbReference type="Proteomes" id="UP000695562">
    <property type="component" value="Unassembled WGS sequence"/>
</dbReference>
<keyword evidence="3" id="KW-1185">Reference proteome</keyword>
<reference evidence="2" key="1">
    <citation type="submission" date="2020-01" db="EMBL/GenBank/DDBJ databases">
        <title>Development of genomics and gene disruption for Polysphondylium violaceum indicates a role for the polyketide synthase stlB in stalk morphogenesis.</title>
        <authorList>
            <person name="Narita B."/>
            <person name="Kawabe Y."/>
            <person name="Kin K."/>
            <person name="Saito T."/>
            <person name="Gibbs R."/>
            <person name="Kuspa A."/>
            <person name="Muzny D."/>
            <person name="Queller D."/>
            <person name="Richards S."/>
            <person name="Strassman J."/>
            <person name="Sucgang R."/>
            <person name="Worley K."/>
            <person name="Schaap P."/>
        </authorList>
    </citation>
    <scope>NUCLEOTIDE SEQUENCE</scope>
    <source>
        <strain evidence="2">QSvi11</strain>
    </source>
</reference>
<dbReference type="OrthoDB" id="18573at2759"/>
<dbReference type="InterPro" id="IPR008011">
    <property type="entry name" value="Complex1_LYR_dom"/>
</dbReference>
<gene>
    <name evidence="2" type="ORF">CYY_000300</name>
</gene>
<organism evidence="2 3">
    <name type="scientific">Polysphondylium violaceum</name>
    <dbReference type="NCBI Taxonomy" id="133409"/>
    <lineage>
        <taxon>Eukaryota</taxon>
        <taxon>Amoebozoa</taxon>
        <taxon>Evosea</taxon>
        <taxon>Eumycetozoa</taxon>
        <taxon>Dictyostelia</taxon>
        <taxon>Dictyosteliales</taxon>
        <taxon>Dictyosteliaceae</taxon>
        <taxon>Polysphondylium</taxon>
    </lineage>
</organism>
<dbReference type="EMBL" id="AJWJ01000005">
    <property type="protein sequence ID" value="KAF2078433.1"/>
    <property type="molecule type" value="Genomic_DNA"/>
</dbReference>
<evidence type="ECO:0000259" key="1">
    <source>
        <dbReference type="Pfam" id="PF05347"/>
    </source>
</evidence>
<protein>
    <recommendedName>
        <fullName evidence="1">Complex 1 LYR protein domain-containing protein</fullName>
    </recommendedName>
</protein>
<dbReference type="AlphaFoldDB" id="A0A8J4V5U6"/>
<evidence type="ECO:0000313" key="2">
    <source>
        <dbReference type="EMBL" id="KAF2078433.1"/>
    </source>
</evidence>
<dbReference type="Pfam" id="PF05347">
    <property type="entry name" value="Complex1_LYR"/>
    <property type="match status" value="1"/>
</dbReference>
<sequence>MKTMLHKYRFLIRHLPDYPSRSRYKFLISTREEFRLNKNETDPVKLKEMEAEVNAGIKEVLRYKNLDPKQSNWSFQL</sequence>
<feature type="domain" description="Complex 1 LYR protein" evidence="1">
    <location>
        <begin position="4"/>
        <end position="52"/>
    </location>
</feature>